<evidence type="ECO:0000256" key="3">
    <source>
        <dbReference type="ARBA" id="ARBA00004555"/>
    </source>
</evidence>
<sequence length="518" mass="56963">MKKNLLLTSTFAFFLSAVAIAQNNEVTQKIKDEGLNKSKVMETAFYLTDVSGPRLSNSPGLERAEKWAVEKLKSYGLQNVKLEPWGKFGKGWEVEKYYAAFTSPYYHNIIASPKAWTPSTNGPIKGEVFLMKADSLPDLAQFKGKLKGKIVLTPTTAVLATSFKSDGERYTEEELAAMVAPTPAGGGQRGGQRDPAALARMTKLREFRTQLTAFLKEEGVALILTYSRGNHGTFFTSNGASYAEDAPSALPELEVSSEDFLRMQRLLVAGMKVEMEADIKTKFFDKDLTGYNVVGEIPGSDPKLKDEVVMLGGHLDSWHAATGATDNAAGCAVMMEAVRIIKSLGLKPKRTIRIALWSSEEQGLFGSRGYVAQHYGDRTTMVLKPEHEKISAYYNLDNGSGKIRGIYLQGNEAAGPIFTEWLKPFADLGATTVTARNTGGTDHQSFDALGIPGFQFIQDGLEYNTRTHHSNEDTYDRLIPADLMQAATIIAAFVYNTSERVEKIPRKELPKAQLPVAR</sequence>
<keyword evidence="17" id="KW-0325">Glycoprotein</keyword>
<dbReference type="GO" id="GO:0005576">
    <property type="term" value="C:extracellular region"/>
    <property type="evidence" value="ECO:0007669"/>
    <property type="project" value="UniProtKB-SubCell"/>
</dbReference>
<evidence type="ECO:0000256" key="18">
    <source>
        <dbReference type="ARBA" id="ARBA00023228"/>
    </source>
</evidence>
<evidence type="ECO:0000256" key="2">
    <source>
        <dbReference type="ARBA" id="ARBA00004371"/>
    </source>
</evidence>
<dbReference type="InterPro" id="IPR039866">
    <property type="entry name" value="CPQ"/>
</dbReference>
<evidence type="ECO:0000256" key="14">
    <source>
        <dbReference type="ARBA" id="ARBA00023034"/>
    </source>
</evidence>
<evidence type="ECO:0000256" key="13">
    <source>
        <dbReference type="ARBA" id="ARBA00022833"/>
    </source>
</evidence>
<accession>A0A4U1C8J3</accession>
<dbReference type="InterPro" id="IPR007484">
    <property type="entry name" value="Peptidase_M28"/>
</dbReference>
<keyword evidence="6" id="KW-0964">Secreted</keyword>
<name>A0A4U1C8J3_9SPHI</name>
<keyword evidence="9" id="KW-0479">Metal-binding</keyword>
<dbReference type="OrthoDB" id="9769665at2"/>
<dbReference type="PANTHER" id="PTHR12053:SF3">
    <property type="entry name" value="CARBOXYPEPTIDASE Q"/>
    <property type="match status" value="1"/>
</dbReference>
<dbReference type="GO" id="GO:0046872">
    <property type="term" value="F:metal ion binding"/>
    <property type="evidence" value="ECO:0007669"/>
    <property type="project" value="UniProtKB-KW"/>
</dbReference>
<evidence type="ECO:0000256" key="6">
    <source>
        <dbReference type="ARBA" id="ARBA00022525"/>
    </source>
</evidence>
<dbReference type="RefSeq" id="WP_136824953.1">
    <property type="nucleotide sequence ID" value="NZ_SWBP01000001.1"/>
</dbReference>
<dbReference type="GO" id="GO:0004180">
    <property type="term" value="F:carboxypeptidase activity"/>
    <property type="evidence" value="ECO:0007669"/>
    <property type="project" value="UniProtKB-KW"/>
</dbReference>
<comment type="caution">
    <text evidence="23">The sequence shown here is derived from an EMBL/GenBank/DDBJ whole genome shotgun (WGS) entry which is preliminary data.</text>
</comment>
<evidence type="ECO:0000256" key="7">
    <source>
        <dbReference type="ARBA" id="ARBA00022645"/>
    </source>
</evidence>
<keyword evidence="18" id="KW-0458">Lysosome</keyword>
<proteinExistence type="predicted"/>
<dbReference type="GO" id="GO:0005764">
    <property type="term" value="C:lysosome"/>
    <property type="evidence" value="ECO:0007669"/>
    <property type="project" value="UniProtKB-SubCell"/>
</dbReference>
<feature type="domain" description="Peptidase M28" evidence="22">
    <location>
        <begin position="292"/>
        <end position="493"/>
    </location>
</feature>
<keyword evidence="12" id="KW-0256">Endoplasmic reticulum</keyword>
<feature type="signal peptide" evidence="21">
    <location>
        <begin position="1"/>
        <end position="21"/>
    </location>
</feature>
<keyword evidence="24" id="KW-1185">Reference proteome</keyword>
<keyword evidence="7" id="KW-0121">Carboxypeptidase</keyword>
<dbReference type="CDD" id="cd08015">
    <property type="entry name" value="M28_like"/>
    <property type="match status" value="1"/>
</dbReference>
<evidence type="ECO:0000256" key="15">
    <source>
        <dbReference type="ARBA" id="ARBA00023049"/>
    </source>
</evidence>
<dbReference type="PANTHER" id="PTHR12053">
    <property type="entry name" value="PROTEASE FAMILY M28 PLASMA GLUTAMATE CARBOXYPEPTIDASE-RELATED"/>
    <property type="match status" value="1"/>
</dbReference>
<dbReference type="EMBL" id="SWBP01000001">
    <property type="protein sequence ID" value="TKC00747.1"/>
    <property type="molecule type" value="Genomic_DNA"/>
</dbReference>
<evidence type="ECO:0000256" key="20">
    <source>
        <dbReference type="ARBA" id="ARBA00033328"/>
    </source>
</evidence>
<evidence type="ECO:0000256" key="1">
    <source>
        <dbReference type="ARBA" id="ARBA00004240"/>
    </source>
</evidence>
<comment type="subcellular location">
    <subcellularLocation>
        <location evidence="1">Endoplasmic reticulum</location>
    </subcellularLocation>
    <subcellularLocation>
        <location evidence="3">Golgi apparatus</location>
    </subcellularLocation>
    <subcellularLocation>
        <location evidence="2">Lysosome</location>
    </subcellularLocation>
    <subcellularLocation>
        <location evidence="4">Secreted</location>
    </subcellularLocation>
</comment>
<evidence type="ECO:0000256" key="17">
    <source>
        <dbReference type="ARBA" id="ARBA00023180"/>
    </source>
</evidence>
<evidence type="ECO:0000256" key="5">
    <source>
        <dbReference type="ARBA" id="ARBA00014116"/>
    </source>
</evidence>
<keyword evidence="10 21" id="KW-0732">Signal</keyword>
<evidence type="ECO:0000256" key="19">
    <source>
        <dbReference type="ARBA" id="ARBA00025833"/>
    </source>
</evidence>
<dbReference type="Proteomes" id="UP000308181">
    <property type="component" value="Unassembled WGS sequence"/>
</dbReference>
<evidence type="ECO:0000256" key="11">
    <source>
        <dbReference type="ARBA" id="ARBA00022801"/>
    </source>
</evidence>
<gene>
    <name evidence="23" type="ORF">FA046_03465</name>
</gene>
<comment type="subunit">
    <text evidence="19">Homodimer. The monomeric form is inactive while the homodimer is active.</text>
</comment>
<evidence type="ECO:0000313" key="23">
    <source>
        <dbReference type="EMBL" id="TKC00747.1"/>
    </source>
</evidence>
<evidence type="ECO:0000256" key="4">
    <source>
        <dbReference type="ARBA" id="ARBA00004613"/>
    </source>
</evidence>
<dbReference type="GO" id="GO:0006508">
    <property type="term" value="P:proteolysis"/>
    <property type="evidence" value="ECO:0007669"/>
    <property type="project" value="UniProtKB-KW"/>
</dbReference>
<evidence type="ECO:0000256" key="12">
    <source>
        <dbReference type="ARBA" id="ARBA00022824"/>
    </source>
</evidence>
<keyword evidence="15" id="KW-0482">Metalloprotease</keyword>
<dbReference type="Gene3D" id="3.40.630.10">
    <property type="entry name" value="Zn peptidases"/>
    <property type="match status" value="2"/>
</dbReference>
<dbReference type="SUPFAM" id="SSF53187">
    <property type="entry name" value="Zn-dependent exopeptidases"/>
    <property type="match status" value="1"/>
</dbReference>
<dbReference type="AlphaFoldDB" id="A0A4U1C8J3"/>
<evidence type="ECO:0000256" key="21">
    <source>
        <dbReference type="SAM" id="SignalP"/>
    </source>
</evidence>
<keyword evidence="11 23" id="KW-0378">Hydrolase</keyword>
<evidence type="ECO:0000256" key="16">
    <source>
        <dbReference type="ARBA" id="ARBA00023145"/>
    </source>
</evidence>
<evidence type="ECO:0000259" key="22">
    <source>
        <dbReference type="Pfam" id="PF04389"/>
    </source>
</evidence>
<evidence type="ECO:0000256" key="8">
    <source>
        <dbReference type="ARBA" id="ARBA00022670"/>
    </source>
</evidence>
<keyword evidence="16" id="KW-0865">Zymogen</keyword>
<evidence type="ECO:0000256" key="9">
    <source>
        <dbReference type="ARBA" id="ARBA00022723"/>
    </source>
</evidence>
<dbReference type="GO" id="GO:0070573">
    <property type="term" value="F:metallodipeptidase activity"/>
    <property type="evidence" value="ECO:0007669"/>
    <property type="project" value="InterPro"/>
</dbReference>
<dbReference type="Pfam" id="PF04389">
    <property type="entry name" value="Peptidase_M28"/>
    <property type="match status" value="1"/>
</dbReference>
<organism evidence="23 24">
    <name type="scientific">Pedobacter cryophilus</name>
    <dbReference type="NCBI Taxonomy" id="2571271"/>
    <lineage>
        <taxon>Bacteria</taxon>
        <taxon>Pseudomonadati</taxon>
        <taxon>Bacteroidota</taxon>
        <taxon>Sphingobacteriia</taxon>
        <taxon>Sphingobacteriales</taxon>
        <taxon>Sphingobacteriaceae</taxon>
        <taxon>Pedobacter</taxon>
    </lineage>
</organism>
<evidence type="ECO:0000256" key="10">
    <source>
        <dbReference type="ARBA" id="ARBA00022729"/>
    </source>
</evidence>
<keyword evidence="13" id="KW-0862">Zinc</keyword>
<protein>
    <recommendedName>
        <fullName evidence="5">Carboxypeptidase Q</fullName>
    </recommendedName>
    <alternativeName>
        <fullName evidence="20">Plasma glutamate carboxypeptidase</fullName>
    </alternativeName>
</protein>
<keyword evidence="8" id="KW-0645">Protease</keyword>
<evidence type="ECO:0000313" key="24">
    <source>
        <dbReference type="Proteomes" id="UP000308181"/>
    </source>
</evidence>
<reference evidence="23 24" key="1">
    <citation type="submission" date="2019-04" db="EMBL/GenBank/DDBJ databases">
        <title>Pedobacter sp. AR-3-17 sp. nov., isolated from Arctic soil.</title>
        <authorList>
            <person name="Dahal R.H."/>
            <person name="Kim D.-U."/>
        </authorList>
    </citation>
    <scope>NUCLEOTIDE SEQUENCE [LARGE SCALE GENOMIC DNA]</scope>
    <source>
        <strain evidence="23 24">AR-3-17</strain>
    </source>
</reference>
<keyword evidence="14" id="KW-0333">Golgi apparatus</keyword>
<feature type="chain" id="PRO_5020389072" description="Carboxypeptidase Q" evidence="21">
    <location>
        <begin position="22"/>
        <end position="518"/>
    </location>
</feature>